<proteinExistence type="inferred from homology"/>
<comment type="catalytic activity">
    <reaction evidence="9 10">
        <text>RNA(n) + a ribonucleoside 5'-triphosphate = RNA(n+1) + diphosphate</text>
        <dbReference type="Rhea" id="RHEA:21248"/>
        <dbReference type="Rhea" id="RHEA-COMP:14527"/>
        <dbReference type="Rhea" id="RHEA-COMP:17342"/>
        <dbReference type="ChEBI" id="CHEBI:33019"/>
        <dbReference type="ChEBI" id="CHEBI:61557"/>
        <dbReference type="ChEBI" id="CHEBI:140395"/>
        <dbReference type="EC" id="2.7.7.6"/>
    </reaction>
</comment>
<gene>
    <name evidence="10 11" type="primary">rpoZ</name>
    <name evidence="11" type="ORF">MJA45_11805</name>
</gene>
<keyword evidence="5 10" id="KW-0808">Transferase</keyword>
<name>A0AA96LKD9_9BACL</name>
<keyword evidence="12" id="KW-1185">Reference proteome</keyword>
<dbReference type="SUPFAM" id="SSF63562">
    <property type="entry name" value="RPB6/omega subunit-like"/>
    <property type="match status" value="1"/>
</dbReference>
<dbReference type="PANTHER" id="PTHR34476:SF1">
    <property type="entry name" value="DNA-DIRECTED RNA POLYMERASE SUBUNIT OMEGA"/>
    <property type="match status" value="1"/>
</dbReference>
<evidence type="ECO:0000313" key="11">
    <source>
        <dbReference type="EMBL" id="WNQ13666.1"/>
    </source>
</evidence>
<evidence type="ECO:0000256" key="10">
    <source>
        <dbReference type="HAMAP-Rule" id="MF_00366"/>
    </source>
</evidence>
<evidence type="ECO:0000256" key="1">
    <source>
        <dbReference type="ARBA" id="ARBA00006711"/>
    </source>
</evidence>
<keyword evidence="6 10" id="KW-0548">Nucleotidyltransferase</keyword>
<dbReference type="InterPro" id="IPR006110">
    <property type="entry name" value="Pol_omega/Rpo6/RPB6"/>
</dbReference>
<evidence type="ECO:0000256" key="5">
    <source>
        <dbReference type="ARBA" id="ARBA00022679"/>
    </source>
</evidence>
<evidence type="ECO:0000256" key="2">
    <source>
        <dbReference type="ARBA" id="ARBA00012418"/>
    </source>
</evidence>
<comment type="function">
    <text evidence="10">Promotes RNA polymerase assembly. Latches the N- and C-terminal regions of the beta' subunit thereby facilitating its interaction with the beta and alpha subunits.</text>
</comment>
<comment type="similarity">
    <text evidence="1 10">Belongs to the RNA polymerase subunit omega family.</text>
</comment>
<protein>
    <recommendedName>
        <fullName evidence="3 10">DNA-directed RNA polymerase subunit omega</fullName>
        <shortName evidence="10">RNAP omega subunit</shortName>
        <ecNumber evidence="2 10">2.7.7.6</ecNumber>
    </recommendedName>
    <alternativeName>
        <fullName evidence="10">RNA polymerase omega subunit</fullName>
    </alternativeName>
    <alternativeName>
        <fullName evidence="8 10">Transcriptase subunit omega</fullName>
    </alternativeName>
</protein>
<comment type="subunit">
    <text evidence="10">The RNAP catalytic core consists of 2 alpha, 1 beta, 1 beta' and 1 omega subunit. When a sigma factor is associated with the core the holoenzyme is formed, which can initiate transcription.</text>
</comment>
<dbReference type="InterPro" id="IPR036161">
    <property type="entry name" value="RPB6/omega-like_sf"/>
</dbReference>
<dbReference type="RefSeq" id="WP_315607448.1">
    <property type="nucleotide sequence ID" value="NZ_CP130318.1"/>
</dbReference>
<dbReference type="SMART" id="SM01409">
    <property type="entry name" value="RNA_pol_Rpb6"/>
    <property type="match status" value="1"/>
</dbReference>
<dbReference type="GO" id="GO:0003677">
    <property type="term" value="F:DNA binding"/>
    <property type="evidence" value="ECO:0007669"/>
    <property type="project" value="UniProtKB-UniRule"/>
</dbReference>
<dbReference type="Proteomes" id="UP001305702">
    <property type="component" value="Chromosome"/>
</dbReference>
<dbReference type="Pfam" id="PF01192">
    <property type="entry name" value="RNA_pol_Rpb6"/>
    <property type="match status" value="1"/>
</dbReference>
<dbReference type="PANTHER" id="PTHR34476">
    <property type="entry name" value="DNA-DIRECTED RNA POLYMERASE SUBUNIT OMEGA"/>
    <property type="match status" value="1"/>
</dbReference>
<dbReference type="NCBIfam" id="TIGR00690">
    <property type="entry name" value="rpoZ"/>
    <property type="match status" value="1"/>
</dbReference>
<dbReference type="GO" id="GO:0003899">
    <property type="term" value="F:DNA-directed RNA polymerase activity"/>
    <property type="evidence" value="ECO:0007669"/>
    <property type="project" value="UniProtKB-UniRule"/>
</dbReference>
<evidence type="ECO:0000313" key="12">
    <source>
        <dbReference type="Proteomes" id="UP001305702"/>
    </source>
</evidence>
<dbReference type="AlphaFoldDB" id="A0AA96LKD9"/>
<evidence type="ECO:0000256" key="6">
    <source>
        <dbReference type="ARBA" id="ARBA00022695"/>
    </source>
</evidence>
<evidence type="ECO:0000256" key="8">
    <source>
        <dbReference type="ARBA" id="ARBA00029924"/>
    </source>
</evidence>
<evidence type="ECO:0000256" key="3">
    <source>
        <dbReference type="ARBA" id="ARBA00013725"/>
    </source>
</evidence>
<dbReference type="EC" id="2.7.7.6" evidence="2 10"/>
<evidence type="ECO:0000256" key="4">
    <source>
        <dbReference type="ARBA" id="ARBA00022478"/>
    </source>
</evidence>
<keyword evidence="4 10" id="KW-0240">DNA-directed RNA polymerase</keyword>
<dbReference type="KEGG" id="paun:MJA45_11805"/>
<dbReference type="Gene3D" id="3.90.940.10">
    <property type="match status" value="1"/>
</dbReference>
<reference evidence="11 12" key="1">
    <citation type="submission" date="2022-02" db="EMBL/GenBank/DDBJ databases">
        <title>Paenibacillus sp. MBLB1776 Whole Genome Shotgun Sequencing.</title>
        <authorList>
            <person name="Hwang C.Y."/>
            <person name="Cho E.-S."/>
            <person name="Seo M.-J."/>
        </authorList>
    </citation>
    <scope>NUCLEOTIDE SEQUENCE [LARGE SCALE GENOMIC DNA]</scope>
    <source>
        <strain evidence="11 12">MBLB1776</strain>
    </source>
</reference>
<dbReference type="InterPro" id="IPR003716">
    <property type="entry name" value="DNA-dir_RNA_pol_omega"/>
</dbReference>
<dbReference type="EMBL" id="CP130318">
    <property type="protein sequence ID" value="WNQ13666.1"/>
    <property type="molecule type" value="Genomic_DNA"/>
</dbReference>
<keyword evidence="7 10" id="KW-0804">Transcription</keyword>
<sequence length="73" mass="8316">MLYPSIDKLLDKVDSKYSLVVAAAKRARQLREGTKSEITEPKSHKMVGVALEELYLDNIHYEKIQSPNQEGLK</sequence>
<dbReference type="GO" id="GO:0006351">
    <property type="term" value="P:DNA-templated transcription"/>
    <property type="evidence" value="ECO:0007669"/>
    <property type="project" value="UniProtKB-UniRule"/>
</dbReference>
<organism evidence="11 12">
    <name type="scientific">Paenibacillus aurantius</name>
    <dbReference type="NCBI Taxonomy" id="2918900"/>
    <lineage>
        <taxon>Bacteria</taxon>
        <taxon>Bacillati</taxon>
        <taxon>Bacillota</taxon>
        <taxon>Bacilli</taxon>
        <taxon>Bacillales</taxon>
        <taxon>Paenibacillaceae</taxon>
        <taxon>Paenibacillus</taxon>
    </lineage>
</organism>
<evidence type="ECO:0000256" key="9">
    <source>
        <dbReference type="ARBA" id="ARBA00048552"/>
    </source>
</evidence>
<accession>A0AA96LKD9</accession>
<evidence type="ECO:0000256" key="7">
    <source>
        <dbReference type="ARBA" id="ARBA00023163"/>
    </source>
</evidence>
<dbReference type="HAMAP" id="MF_00366">
    <property type="entry name" value="RNApol_bact_RpoZ"/>
    <property type="match status" value="1"/>
</dbReference>
<dbReference type="GO" id="GO:0000428">
    <property type="term" value="C:DNA-directed RNA polymerase complex"/>
    <property type="evidence" value="ECO:0007669"/>
    <property type="project" value="UniProtKB-KW"/>
</dbReference>